<gene>
    <name evidence="1" type="ORF">M569_10526</name>
</gene>
<dbReference type="OrthoDB" id="6427855at2759"/>
<sequence length="253" mass="29700">LSKFLDPKNDIAFKKIFGSEKNKDILIHFLNDMLKFKEKKPITEVTFLNTVQDPLIAARKTSVVDIMCKDELGNSYIVEMQITKEKGFIKRSQYYAAKAYCSQLGVKGKYKDLKEIIFLAIADFTMFPNKVNYKSDHVTLDKDSHKNDLKDFSYTFLELEKFNVPVDKLKTMIEKWAYFFKHAEETSQEDLNKIIGNDYIIKKAYEELDHFYWDEKELEDYEAVTKKTLDYEAAMDQKYDEGKIEGKAEGKEE</sequence>
<proteinExistence type="predicted"/>
<dbReference type="AlphaFoldDB" id="S8CBD9"/>
<dbReference type="PANTHER" id="PTHR41317">
    <property type="entry name" value="PD-(D_E)XK NUCLEASE FAMILY TRANSPOSASE"/>
    <property type="match status" value="1"/>
</dbReference>
<feature type="non-terminal residue" evidence="1">
    <location>
        <position position="1"/>
    </location>
</feature>
<evidence type="ECO:0000313" key="2">
    <source>
        <dbReference type="Proteomes" id="UP000015453"/>
    </source>
</evidence>
<dbReference type="EMBL" id="AUSU01004947">
    <property type="protein sequence ID" value="EPS64254.1"/>
    <property type="molecule type" value="Genomic_DNA"/>
</dbReference>
<comment type="caution">
    <text evidence="1">The sequence shown here is derived from an EMBL/GenBank/DDBJ whole genome shotgun (WGS) entry which is preliminary data.</text>
</comment>
<dbReference type="PANTHER" id="PTHR41317:SF1">
    <property type="entry name" value="PD-(D_E)XK NUCLEASE FAMILY TRANSPOSASE"/>
    <property type="match status" value="1"/>
</dbReference>
<organism evidence="1 2">
    <name type="scientific">Genlisea aurea</name>
    <dbReference type="NCBI Taxonomy" id="192259"/>
    <lineage>
        <taxon>Eukaryota</taxon>
        <taxon>Viridiplantae</taxon>
        <taxon>Streptophyta</taxon>
        <taxon>Embryophyta</taxon>
        <taxon>Tracheophyta</taxon>
        <taxon>Spermatophyta</taxon>
        <taxon>Magnoliopsida</taxon>
        <taxon>eudicotyledons</taxon>
        <taxon>Gunneridae</taxon>
        <taxon>Pentapetalae</taxon>
        <taxon>asterids</taxon>
        <taxon>lamiids</taxon>
        <taxon>Lamiales</taxon>
        <taxon>Lentibulariaceae</taxon>
        <taxon>Genlisea</taxon>
    </lineage>
</organism>
<dbReference type="NCBIfam" id="TIGR01784">
    <property type="entry name" value="T_den_put_tspse"/>
    <property type="match status" value="1"/>
</dbReference>
<accession>S8CBD9</accession>
<dbReference type="Proteomes" id="UP000015453">
    <property type="component" value="Unassembled WGS sequence"/>
</dbReference>
<reference evidence="1 2" key="1">
    <citation type="journal article" date="2013" name="BMC Genomics">
        <title>The miniature genome of a carnivorous plant Genlisea aurea contains a low number of genes and short non-coding sequences.</title>
        <authorList>
            <person name="Leushkin E.V."/>
            <person name="Sutormin R.A."/>
            <person name="Nabieva E.R."/>
            <person name="Penin A.A."/>
            <person name="Kondrashov A.S."/>
            <person name="Logacheva M.D."/>
        </authorList>
    </citation>
    <scope>NUCLEOTIDE SEQUENCE [LARGE SCALE GENOMIC DNA]</scope>
</reference>
<name>S8CBD9_9LAMI</name>
<evidence type="ECO:0000313" key="1">
    <source>
        <dbReference type="EMBL" id="EPS64254.1"/>
    </source>
</evidence>
<feature type="non-terminal residue" evidence="1">
    <location>
        <position position="253"/>
    </location>
</feature>
<keyword evidence="2" id="KW-1185">Reference proteome</keyword>
<dbReference type="InterPro" id="IPR010106">
    <property type="entry name" value="RpnA"/>
</dbReference>
<dbReference type="Pfam" id="PF12784">
    <property type="entry name" value="PDDEXK_2"/>
    <property type="match status" value="1"/>
</dbReference>
<evidence type="ECO:0008006" key="3">
    <source>
        <dbReference type="Google" id="ProtNLM"/>
    </source>
</evidence>
<protein>
    <recommendedName>
        <fullName evidence="3">Transposase</fullName>
    </recommendedName>
</protein>